<feature type="compositionally biased region" description="Low complexity" evidence="1">
    <location>
        <begin position="35"/>
        <end position="46"/>
    </location>
</feature>
<evidence type="ECO:0000256" key="1">
    <source>
        <dbReference type="SAM" id="MobiDB-lite"/>
    </source>
</evidence>
<organism evidence="2 3">
    <name type="scientific">Helianthus annuus</name>
    <name type="common">Common sunflower</name>
    <dbReference type="NCBI Taxonomy" id="4232"/>
    <lineage>
        <taxon>Eukaryota</taxon>
        <taxon>Viridiplantae</taxon>
        <taxon>Streptophyta</taxon>
        <taxon>Embryophyta</taxon>
        <taxon>Tracheophyta</taxon>
        <taxon>Spermatophyta</taxon>
        <taxon>Magnoliopsida</taxon>
        <taxon>eudicotyledons</taxon>
        <taxon>Gunneridae</taxon>
        <taxon>Pentapetalae</taxon>
        <taxon>asterids</taxon>
        <taxon>campanulids</taxon>
        <taxon>Asterales</taxon>
        <taxon>Asteraceae</taxon>
        <taxon>Asteroideae</taxon>
        <taxon>Heliantheae alliance</taxon>
        <taxon>Heliantheae</taxon>
        <taxon>Helianthus</taxon>
    </lineage>
</organism>
<dbReference type="EMBL" id="MNCJ02000324">
    <property type="protein sequence ID" value="KAF5793326.1"/>
    <property type="molecule type" value="Genomic_DNA"/>
</dbReference>
<reference evidence="2" key="2">
    <citation type="submission" date="2020-06" db="EMBL/GenBank/DDBJ databases">
        <title>Helianthus annuus Genome sequencing and assembly Release 2.</title>
        <authorList>
            <person name="Gouzy J."/>
            <person name="Langlade N."/>
            <person name="Munos S."/>
        </authorList>
    </citation>
    <scope>NUCLEOTIDE SEQUENCE</scope>
    <source>
        <tissue evidence="2">Leaves</tissue>
    </source>
</reference>
<reference evidence="2" key="1">
    <citation type="journal article" date="2017" name="Nature">
        <title>The sunflower genome provides insights into oil metabolism, flowering and Asterid evolution.</title>
        <authorList>
            <person name="Badouin H."/>
            <person name="Gouzy J."/>
            <person name="Grassa C.J."/>
            <person name="Murat F."/>
            <person name="Staton S.E."/>
            <person name="Cottret L."/>
            <person name="Lelandais-Briere C."/>
            <person name="Owens G.L."/>
            <person name="Carrere S."/>
            <person name="Mayjonade B."/>
            <person name="Legrand L."/>
            <person name="Gill N."/>
            <person name="Kane N.C."/>
            <person name="Bowers J.E."/>
            <person name="Hubner S."/>
            <person name="Bellec A."/>
            <person name="Berard A."/>
            <person name="Berges H."/>
            <person name="Blanchet N."/>
            <person name="Boniface M.C."/>
            <person name="Brunel D."/>
            <person name="Catrice O."/>
            <person name="Chaidir N."/>
            <person name="Claudel C."/>
            <person name="Donnadieu C."/>
            <person name="Faraut T."/>
            <person name="Fievet G."/>
            <person name="Helmstetter N."/>
            <person name="King M."/>
            <person name="Knapp S.J."/>
            <person name="Lai Z."/>
            <person name="Le Paslier M.C."/>
            <person name="Lippi Y."/>
            <person name="Lorenzon L."/>
            <person name="Mandel J.R."/>
            <person name="Marage G."/>
            <person name="Marchand G."/>
            <person name="Marquand E."/>
            <person name="Bret-Mestries E."/>
            <person name="Morien E."/>
            <person name="Nambeesan S."/>
            <person name="Nguyen T."/>
            <person name="Pegot-Espagnet P."/>
            <person name="Pouilly N."/>
            <person name="Raftis F."/>
            <person name="Sallet E."/>
            <person name="Schiex T."/>
            <person name="Thomas J."/>
            <person name="Vandecasteele C."/>
            <person name="Vares D."/>
            <person name="Vear F."/>
            <person name="Vautrin S."/>
            <person name="Crespi M."/>
            <person name="Mangin B."/>
            <person name="Burke J.M."/>
            <person name="Salse J."/>
            <person name="Munos S."/>
            <person name="Vincourt P."/>
            <person name="Rieseberg L.H."/>
            <person name="Langlade N.B."/>
        </authorList>
    </citation>
    <scope>NUCLEOTIDE SEQUENCE</scope>
    <source>
        <tissue evidence="2">Leaves</tissue>
    </source>
</reference>
<proteinExistence type="predicted"/>
<evidence type="ECO:0000313" key="2">
    <source>
        <dbReference type="EMBL" id="KAF5793326.1"/>
    </source>
</evidence>
<name>A0A9K3NAQ7_HELAN</name>
<gene>
    <name evidence="2" type="ORF">HanXRQr2_Chr09g0416201</name>
</gene>
<comment type="caution">
    <text evidence="2">The sequence shown here is derived from an EMBL/GenBank/DDBJ whole genome shotgun (WGS) entry which is preliminary data.</text>
</comment>
<sequence length="56" mass="6405">MLFGYQMQHSLFGSLCIRLLGFFFNTNTDPDPTPSLSSRSRSSAVSVRRKENNMVY</sequence>
<keyword evidence="3" id="KW-1185">Reference proteome</keyword>
<accession>A0A9K3NAQ7</accession>
<dbReference type="Proteomes" id="UP000215914">
    <property type="component" value="Unassembled WGS sequence"/>
</dbReference>
<protein>
    <submittedName>
        <fullName evidence="2">Uncharacterized protein</fullName>
    </submittedName>
</protein>
<feature type="region of interest" description="Disordered" evidence="1">
    <location>
        <begin position="29"/>
        <end position="56"/>
    </location>
</feature>
<evidence type="ECO:0000313" key="3">
    <source>
        <dbReference type="Proteomes" id="UP000215914"/>
    </source>
</evidence>
<dbReference type="AlphaFoldDB" id="A0A9K3NAQ7"/>
<dbReference type="Gramene" id="mRNA:HanXRQr2_Chr09g0416201">
    <property type="protein sequence ID" value="mRNA:HanXRQr2_Chr09g0416201"/>
    <property type="gene ID" value="HanXRQr2_Chr09g0416201"/>
</dbReference>